<dbReference type="AlphaFoldDB" id="A0A7X9ZW44"/>
<keyword evidence="1" id="KW-0378">Hydrolase</keyword>
<comment type="caution">
    <text evidence="1">The sequence shown here is derived from an EMBL/GenBank/DDBJ whole genome shotgun (WGS) entry which is preliminary data.</text>
</comment>
<dbReference type="GO" id="GO:0004519">
    <property type="term" value="F:endonuclease activity"/>
    <property type="evidence" value="ECO:0007669"/>
    <property type="project" value="UniProtKB-KW"/>
</dbReference>
<dbReference type="Proteomes" id="UP000583127">
    <property type="component" value="Unassembled WGS sequence"/>
</dbReference>
<evidence type="ECO:0000313" key="1">
    <source>
        <dbReference type="EMBL" id="NML30577.1"/>
    </source>
</evidence>
<keyword evidence="2" id="KW-1185">Reference proteome</keyword>
<dbReference type="EMBL" id="JABBFZ010000003">
    <property type="protein sequence ID" value="NML30577.1"/>
    <property type="molecule type" value="Genomic_DNA"/>
</dbReference>
<evidence type="ECO:0000313" key="2">
    <source>
        <dbReference type="Proteomes" id="UP000583127"/>
    </source>
</evidence>
<keyword evidence="1" id="KW-0255">Endonuclease</keyword>
<organism evidence="1 2">
    <name type="scientific">Paraburkholderia antibiotica</name>
    <dbReference type="NCBI Taxonomy" id="2728839"/>
    <lineage>
        <taxon>Bacteria</taxon>
        <taxon>Pseudomonadati</taxon>
        <taxon>Pseudomonadota</taxon>
        <taxon>Betaproteobacteria</taxon>
        <taxon>Burkholderiales</taxon>
        <taxon>Burkholderiaceae</taxon>
        <taxon>Paraburkholderia</taxon>
    </lineage>
</organism>
<protein>
    <submittedName>
        <fullName evidence="1">Restriction endonuclease</fullName>
    </submittedName>
</protein>
<accession>A0A7X9ZW44</accession>
<keyword evidence="1" id="KW-0540">Nuclease</keyword>
<gene>
    <name evidence="1" type="ORF">HHL14_07000</name>
</gene>
<name>A0A7X9ZW44_9BURK</name>
<sequence length="316" mass="35261">MAAFDFKEIAPPNKGEDRDQFELFAREFLTMKGFAVLIDPDRGPDAGRDLVVEETRTGVAGETKVKWLVSCKHNAHSGASVLQSAESDIRDRIETHGCAGFIGFYSAVASSGLATKLRALEKTYPTIVFDREKIEASLLASREGIVLARRFMPVSTSSWERDHPKAAKIFAEEPSLKCKACGKELLGKHPSGIVVSWQTYSEEANLSFKTKHEHVYWCCKGDCDARLEEEFAKPGLIDGWEDISDLAIPIAYIRCVMSTLNELHNREQYSQEAFDATKELLLNLFPMVAREPSANDHERIQSLSAIPAHFGGWGYE</sequence>
<reference evidence="1 2" key="1">
    <citation type="submission" date="2020-04" db="EMBL/GenBank/DDBJ databases">
        <title>Paraburkholderia sp. G-4-1-8 isolated from soil.</title>
        <authorList>
            <person name="Dahal R.H."/>
        </authorList>
    </citation>
    <scope>NUCLEOTIDE SEQUENCE [LARGE SCALE GENOMIC DNA]</scope>
    <source>
        <strain evidence="1 2">G-4-1-8</strain>
    </source>
</reference>
<dbReference type="RefSeq" id="WP_169496870.1">
    <property type="nucleotide sequence ID" value="NZ_JABBFZ010000003.1"/>
</dbReference>
<proteinExistence type="predicted"/>